<keyword evidence="1" id="KW-0576">Peroxisome</keyword>
<evidence type="ECO:0000313" key="3">
    <source>
        <dbReference type="Proteomes" id="UP000472261"/>
    </source>
</evidence>
<dbReference type="Proteomes" id="UP000472261">
    <property type="component" value="Unplaced"/>
</dbReference>
<proteinExistence type="inferred from homology"/>
<dbReference type="Ensembl" id="ENSPCLT00000011837.1">
    <property type="protein sequence ID" value="ENSPCLP00000008708.1"/>
    <property type="gene ID" value="ENSPCLG00000007221.1"/>
</dbReference>
<dbReference type="Pfam" id="PF08610">
    <property type="entry name" value="Pex16"/>
    <property type="match status" value="1"/>
</dbReference>
<protein>
    <recommendedName>
        <fullName evidence="1">Peroxisomal membrane protein PEX16</fullName>
    </recommendedName>
</protein>
<reference evidence="2" key="1">
    <citation type="submission" date="2025-08" db="UniProtKB">
        <authorList>
            <consortium name="Ensembl"/>
        </authorList>
    </citation>
    <scope>IDENTIFICATION</scope>
</reference>
<dbReference type="GO" id="GO:0005778">
    <property type="term" value="C:peroxisomal membrane"/>
    <property type="evidence" value="ECO:0007669"/>
    <property type="project" value="UniProtKB-SubCell"/>
</dbReference>
<dbReference type="GO" id="GO:0007031">
    <property type="term" value="P:peroxisome organization"/>
    <property type="evidence" value="ECO:0007669"/>
    <property type="project" value="UniProtKB-KW"/>
</dbReference>
<sequence>MAAAAAAPSRGAVQRLRQLCQRYQEYVRRHPAATAQLEGTVRGLSYLLPGAARPSPRFVLGRHLLSSTGPCAPSVPISCAWGRGSSSVSALE</sequence>
<name>A0A669PR84_PHACC</name>
<keyword evidence="1" id="KW-0962">Peroxisome biogenesis</keyword>
<reference evidence="2" key="2">
    <citation type="submission" date="2025-09" db="UniProtKB">
        <authorList>
            <consortium name="Ensembl"/>
        </authorList>
    </citation>
    <scope>IDENTIFICATION</scope>
</reference>
<accession>A0A669PR84</accession>
<keyword evidence="3" id="KW-1185">Reference proteome</keyword>
<comment type="subcellular location">
    <subcellularLocation>
        <location evidence="1">Peroxisome membrane</location>
    </subcellularLocation>
</comment>
<organism evidence="2 3">
    <name type="scientific">Phasianus colchicus</name>
    <name type="common">Common pheasant</name>
    <dbReference type="NCBI Taxonomy" id="9054"/>
    <lineage>
        <taxon>Eukaryota</taxon>
        <taxon>Metazoa</taxon>
        <taxon>Chordata</taxon>
        <taxon>Craniata</taxon>
        <taxon>Vertebrata</taxon>
        <taxon>Euteleostomi</taxon>
        <taxon>Archelosauria</taxon>
        <taxon>Archosauria</taxon>
        <taxon>Dinosauria</taxon>
        <taxon>Saurischia</taxon>
        <taxon>Theropoda</taxon>
        <taxon>Coelurosauria</taxon>
        <taxon>Aves</taxon>
        <taxon>Neognathae</taxon>
        <taxon>Galloanserae</taxon>
        <taxon>Galliformes</taxon>
        <taxon>Phasianidae</taxon>
        <taxon>Phasianinae</taxon>
        <taxon>Phasianus</taxon>
    </lineage>
</organism>
<comment type="similarity">
    <text evidence="1">Belongs to the peroxin-16 family.</text>
</comment>
<evidence type="ECO:0000256" key="1">
    <source>
        <dbReference type="RuleBase" id="RU365003"/>
    </source>
</evidence>
<dbReference type="AlphaFoldDB" id="A0A669PR84"/>
<evidence type="ECO:0000313" key="2">
    <source>
        <dbReference type="Ensembl" id="ENSPCLP00000008708.1"/>
    </source>
</evidence>
<dbReference type="InterPro" id="IPR013919">
    <property type="entry name" value="Pex16"/>
</dbReference>